<evidence type="ECO:0000256" key="3">
    <source>
        <dbReference type="ARBA" id="ARBA00022692"/>
    </source>
</evidence>
<feature type="binding site" evidence="15">
    <location>
        <position position="615"/>
    </location>
    <ligand>
        <name>L-glutamate</name>
        <dbReference type="ChEBI" id="CHEBI:29985"/>
    </ligand>
</feature>
<evidence type="ECO:0000313" key="21">
    <source>
        <dbReference type="EnsemblMetazoa" id="XP_030850956"/>
    </source>
</evidence>
<keyword evidence="11" id="KW-0628">Postsynaptic cell membrane</keyword>
<dbReference type="GO" id="GO:0035249">
    <property type="term" value="P:synaptic transmission, glutamatergic"/>
    <property type="evidence" value="ECO:0000318"/>
    <property type="project" value="GO_Central"/>
</dbReference>
<feature type="site" description="Crucial to convey clamshell closure to channel opening" evidence="16">
    <location>
        <position position="594"/>
    </location>
</feature>
<evidence type="ECO:0000313" key="22">
    <source>
        <dbReference type="Proteomes" id="UP000007110"/>
    </source>
</evidence>
<feature type="transmembrane region" description="Helical" evidence="18">
    <location>
        <begin position="565"/>
        <end position="585"/>
    </location>
</feature>
<dbReference type="AlphaFoldDB" id="A0A7M7PIS8"/>
<keyword evidence="2" id="KW-1003">Cell membrane</keyword>
<dbReference type="FunFam" id="1.10.287.70:FF:000010">
    <property type="entry name" value="Putative glutamate receptor ionotropic kainate 1"/>
    <property type="match status" value="1"/>
</dbReference>
<feature type="transmembrane region" description="Helical" evidence="18">
    <location>
        <begin position="752"/>
        <end position="773"/>
    </location>
</feature>
<feature type="binding site" evidence="15">
    <location>
        <position position="664"/>
    </location>
    <ligand>
        <name>L-glutamate</name>
        <dbReference type="ChEBI" id="CHEBI:29985"/>
    </ligand>
</feature>
<dbReference type="KEGG" id="spu:584569"/>
<evidence type="ECO:0000256" key="1">
    <source>
        <dbReference type="ARBA" id="ARBA00022448"/>
    </source>
</evidence>
<keyword evidence="1" id="KW-0813">Transport</keyword>
<dbReference type="OMA" id="SMTCLGD"/>
<evidence type="ECO:0000256" key="14">
    <source>
        <dbReference type="ARBA" id="ARBA00034104"/>
    </source>
</evidence>
<dbReference type="Pfam" id="PF10613">
    <property type="entry name" value="Lig_chan-Glu_bd"/>
    <property type="match status" value="1"/>
</dbReference>
<dbReference type="Gene3D" id="3.40.50.2300">
    <property type="match status" value="2"/>
</dbReference>
<evidence type="ECO:0008006" key="23">
    <source>
        <dbReference type="Google" id="ProtNLM"/>
    </source>
</evidence>
<evidence type="ECO:0000256" key="2">
    <source>
        <dbReference type="ARBA" id="ARBA00022475"/>
    </source>
</evidence>
<dbReference type="Proteomes" id="UP000007110">
    <property type="component" value="Unassembled WGS sequence"/>
</dbReference>
<dbReference type="SMART" id="SM00079">
    <property type="entry name" value="PBPe"/>
    <property type="match status" value="1"/>
</dbReference>
<dbReference type="OrthoDB" id="5984008at2759"/>
<evidence type="ECO:0000256" key="9">
    <source>
        <dbReference type="ARBA" id="ARBA00023170"/>
    </source>
</evidence>
<dbReference type="FunFam" id="3.40.190.10:FF:000060">
    <property type="entry name" value="Glutamate receptor ionotropic, kainate 1"/>
    <property type="match status" value="1"/>
</dbReference>
<dbReference type="GO" id="GO:0042734">
    <property type="term" value="C:presynaptic membrane"/>
    <property type="evidence" value="ECO:0000318"/>
    <property type="project" value="GO_Central"/>
</dbReference>
<dbReference type="SUPFAM" id="SSF53822">
    <property type="entry name" value="Periplasmic binding protein-like I"/>
    <property type="match status" value="1"/>
</dbReference>
<evidence type="ECO:0000256" key="4">
    <source>
        <dbReference type="ARBA" id="ARBA00022729"/>
    </source>
</evidence>
<dbReference type="InterPro" id="IPR015683">
    <property type="entry name" value="Ionotropic_Glu_rcpt"/>
</dbReference>
<comment type="subcellular location">
    <subcellularLocation>
        <location evidence="14">Postsynaptic cell membrane</location>
        <topology evidence="14">Multi-pass membrane protein</topology>
    </subcellularLocation>
</comment>
<proteinExistence type="predicted"/>
<keyword evidence="22" id="KW-1185">Reference proteome</keyword>
<organism evidence="21 22">
    <name type="scientific">Strongylocentrotus purpuratus</name>
    <name type="common">Purple sea urchin</name>
    <dbReference type="NCBI Taxonomy" id="7668"/>
    <lineage>
        <taxon>Eukaryota</taxon>
        <taxon>Metazoa</taxon>
        <taxon>Echinodermata</taxon>
        <taxon>Eleutherozoa</taxon>
        <taxon>Echinozoa</taxon>
        <taxon>Echinoidea</taxon>
        <taxon>Euechinoidea</taxon>
        <taxon>Echinacea</taxon>
        <taxon>Camarodonta</taxon>
        <taxon>Echinidea</taxon>
        <taxon>Strongylocentrotidae</taxon>
        <taxon>Strongylocentrotus</taxon>
    </lineage>
</organism>
<dbReference type="FunFam" id="3.40.190.10:FF:000001">
    <property type="entry name" value="Glutamate receptor ionotropic, kainate 2"/>
    <property type="match status" value="1"/>
</dbReference>
<accession>A0A7M7PIS8</accession>
<dbReference type="PRINTS" id="PR00177">
    <property type="entry name" value="NMDARECEPTOR"/>
</dbReference>
<evidence type="ECO:0000256" key="18">
    <source>
        <dbReference type="SAM" id="Phobius"/>
    </source>
</evidence>
<evidence type="ECO:0000256" key="7">
    <source>
        <dbReference type="ARBA" id="ARBA00023065"/>
    </source>
</evidence>
<evidence type="ECO:0000256" key="5">
    <source>
        <dbReference type="ARBA" id="ARBA00022989"/>
    </source>
</evidence>
<protein>
    <recommendedName>
        <fullName evidence="23">Glutamate receptor</fullName>
    </recommendedName>
</protein>
<dbReference type="Pfam" id="PF01094">
    <property type="entry name" value="ANF_receptor"/>
    <property type="match status" value="1"/>
</dbReference>
<dbReference type="InterPro" id="IPR001320">
    <property type="entry name" value="Iontro_rcpt_C"/>
</dbReference>
<dbReference type="SUPFAM" id="SSF53850">
    <property type="entry name" value="Periplasmic binding protein-like II"/>
    <property type="match status" value="1"/>
</dbReference>
<evidence type="ECO:0000256" key="12">
    <source>
        <dbReference type="ARBA" id="ARBA00023286"/>
    </source>
</evidence>
<keyword evidence="9" id="KW-0675">Receptor</keyword>
<feature type="domain" description="Ionotropic glutamate receptor L-glutamate and glycine-binding" evidence="20">
    <location>
        <begin position="367"/>
        <end position="433"/>
    </location>
</feature>
<dbReference type="SUPFAM" id="SSF81324">
    <property type="entry name" value="Voltage-gated potassium channels"/>
    <property type="match status" value="1"/>
</dbReference>
<keyword evidence="8 18" id="KW-0472">Membrane</keyword>
<evidence type="ECO:0000256" key="8">
    <source>
        <dbReference type="ARBA" id="ARBA00023136"/>
    </source>
</evidence>
<sequence length="838" mass="95133">INDFIKGKASNLSSRFIVSVCAQLQHANGIAAVVGPTSIDGALAVRSVCNSVDVPHVDTRRQFGGVEPLSNTISLYPHARYISSLMVDIVKHYKWKKVTVMYDEDEALERLQGILELSSSMGIQLKVERMVGSNHKALLKRIKTSGANHIVIDCRRETLPILLEQMLELQMLRSYFHYLFVSLDLYLLNMSRYTGDKVNLTTLHMLNLYDQLVEAFMAEWNAMQIGPRSVTMTTRNFSILTTEAALLYDAVSVVANGLEALGSTRNISLRSLSCFGEQAEWNDGLTFYNFLQSTSINGLTGPITFDRNGERENPRFFISELMEQVGFKTVGEWDENGLNIFPVEMHTDKNSTFNNKTLIITTILEPPYCMRRKSPDGELLEGNARFEGFIIDLLDHISRYMSFNYIIKLVPDGDYGSEISEGQWNGMVGELVERRADLAAAPLTISYAREKVIDFSKPWMYLGVTILFRVPEPQNPGVFSFLNPLSPDVWLYVILAFLLVSFVLFVLARFSPYEWYNSHPCNPDYDTVENQFNFFNCLWFSFGGLMQQGSEINPRAFSTRVLSGFWWFFSLILISSYTANLAAFLTVERMVSPIQTADDLAKQTSIEYGTRKGGSTEEFFSRSKIPTYMKMWEFMSSRQHVFTNTYNDGIQQVLNNRKYAYLMESAMADYVISQHCNNLTAIGGLLNSRGYGIGTPLGSVYRDEITKVILQLQEDDVLLELKTKWWRTDQCHKSTGQSDEANSLGLKNIGGIFLVLITGLVCGLIAAFAEFIWKSRQNAMIDRKSLCGEMMSELRFAFRCNNKRRNSKPVIEHKYIPTTTYPPNINGRQSMQMVEPLA</sequence>
<feature type="binding site" evidence="15">
    <location>
        <position position="442"/>
    </location>
    <ligand>
        <name>L-glutamate</name>
        <dbReference type="ChEBI" id="CHEBI:29985"/>
    </ligand>
</feature>
<evidence type="ECO:0000259" key="19">
    <source>
        <dbReference type="SMART" id="SM00079"/>
    </source>
</evidence>
<keyword evidence="17" id="KW-1015">Disulfide bond</keyword>
<evidence type="ECO:0000259" key="20">
    <source>
        <dbReference type="SMART" id="SM00918"/>
    </source>
</evidence>
<feature type="binding site" evidence="15">
    <location>
        <position position="449"/>
    </location>
    <ligand>
        <name>L-glutamate</name>
        <dbReference type="ChEBI" id="CHEBI:29985"/>
    </ligand>
</feature>
<feature type="disulfide bond" evidence="17">
    <location>
        <begin position="676"/>
        <end position="731"/>
    </location>
</feature>
<keyword evidence="5 18" id="KW-1133">Transmembrane helix</keyword>
<dbReference type="Pfam" id="PF00060">
    <property type="entry name" value="Lig_chan"/>
    <property type="match status" value="1"/>
</dbReference>
<dbReference type="GO" id="GO:0005886">
    <property type="term" value="C:plasma membrane"/>
    <property type="evidence" value="ECO:0000318"/>
    <property type="project" value="GO_Central"/>
</dbReference>
<evidence type="ECO:0000256" key="16">
    <source>
        <dbReference type="PIRSR" id="PIRSR601508-2"/>
    </source>
</evidence>
<evidence type="ECO:0000256" key="10">
    <source>
        <dbReference type="ARBA" id="ARBA00023180"/>
    </source>
</evidence>
<dbReference type="InParanoid" id="A0A7M7PIS8"/>
<dbReference type="Gene3D" id="3.40.190.10">
    <property type="entry name" value="Periplasmic binding protein-like II"/>
    <property type="match status" value="2"/>
</dbReference>
<feature type="domain" description="Ionotropic glutamate receptor C-terminal" evidence="19">
    <location>
        <begin position="357"/>
        <end position="728"/>
    </location>
</feature>
<dbReference type="RefSeq" id="XP_030850956.1">
    <property type="nucleotide sequence ID" value="XM_030995096.1"/>
</dbReference>
<dbReference type="GO" id="GO:0050804">
    <property type="term" value="P:modulation of chemical synaptic transmission"/>
    <property type="evidence" value="ECO:0000318"/>
    <property type="project" value="GO_Central"/>
</dbReference>
<evidence type="ECO:0000256" key="13">
    <source>
        <dbReference type="ARBA" id="ARBA00023303"/>
    </source>
</evidence>
<name>A0A7M7PIS8_STRPU</name>
<evidence type="ECO:0000256" key="15">
    <source>
        <dbReference type="PIRSR" id="PIRSR601508-1"/>
    </source>
</evidence>
<dbReference type="GeneID" id="584569"/>
<keyword evidence="13" id="KW-0407">Ion channel</keyword>
<keyword evidence="12" id="KW-1071">Ligand-gated ion channel</keyword>
<reference evidence="21" key="2">
    <citation type="submission" date="2021-01" db="UniProtKB">
        <authorList>
            <consortium name="EnsemblMetazoa"/>
        </authorList>
    </citation>
    <scope>IDENTIFICATION</scope>
</reference>
<dbReference type="FunCoup" id="A0A7M7PIS8">
    <property type="interactions" value="333"/>
</dbReference>
<dbReference type="InterPro" id="IPR028082">
    <property type="entry name" value="Peripla_BP_I"/>
</dbReference>
<dbReference type="InterPro" id="IPR001508">
    <property type="entry name" value="Iono_Glu_rcpt_met"/>
</dbReference>
<reference evidence="22" key="1">
    <citation type="submission" date="2015-02" db="EMBL/GenBank/DDBJ databases">
        <title>Genome sequencing for Strongylocentrotus purpuratus.</title>
        <authorList>
            <person name="Murali S."/>
            <person name="Liu Y."/>
            <person name="Vee V."/>
            <person name="English A."/>
            <person name="Wang M."/>
            <person name="Skinner E."/>
            <person name="Han Y."/>
            <person name="Muzny D.M."/>
            <person name="Worley K.C."/>
            <person name="Gibbs R.A."/>
        </authorList>
    </citation>
    <scope>NUCLEOTIDE SEQUENCE</scope>
</reference>
<dbReference type="InterPro" id="IPR001828">
    <property type="entry name" value="ANF_lig-bd_rcpt"/>
</dbReference>
<feature type="binding site" evidence="15">
    <location>
        <position position="444"/>
    </location>
    <ligand>
        <name>L-glutamate</name>
        <dbReference type="ChEBI" id="CHEBI:29985"/>
    </ligand>
</feature>
<feature type="transmembrane region" description="Helical" evidence="18">
    <location>
        <begin position="489"/>
        <end position="508"/>
    </location>
</feature>
<evidence type="ECO:0000256" key="11">
    <source>
        <dbReference type="ARBA" id="ARBA00023257"/>
    </source>
</evidence>
<keyword evidence="7" id="KW-0406">Ion transport</keyword>
<keyword evidence="6" id="KW-0770">Synapse</keyword>
<keyword evidence="4" id="KW-0732">Signal</keyword>
<dbReference type="SMART" id="SM00918">
    <property type="entry name" value="Lig_chan-Glu_bd"/>
    <property type="match status" value="1"/>
</dbReference>
<dbReference type="GO" id="GO:1904315">
    <property type="term" value="F:transmitter-gated monoatomic ion channel activity involved in regulation of postsynaptic membrane potential"/>
    <property type="evidence" value="ECO:0000318"/>
    <property type="project" value="GO_Central"/>
</dbReference>
<dbReference type="PANTHER" id="PTHR18966">
    <property type="entry name" value="IONOTROPIC GLUTAMATE RECEPTOR"/>
    <property type="match status" value="1"/>
</dbReference>
<dbReference type="InterPro" id="IPR019594">
    <property type="entry name" value="Glu/Gly-bd"/>
</dbReference>
<dbReference type="GO" id="GO:0098839">
    <property type="term" value="C:postsynaptic density membrane"/>
    <property type="evidence" value="ECO:0000318"/>
    <property type="project" value="GO_Central"/>
</dbReference>
<evidence type="ECO:0000256" key="17">
    <source>
        <dbReference type="PIRSR" id="PIRSR601508-3"/>
    </source>
</evidence>
<dbReference type="GO" id="GO:0015277">
    <property type="term" value="F:kainate selective glutamate receptor activity"/>
    <property type="evidence" value="ECO:0000318"/>
    <property type="project" value="GO_Central"/>
</dbReference>
<keyword evidence="10" id="KW-0325">Glycoprotein</keyword>
<evidence type="ECO:0000256" key="6">
    <source>
        <dbReference type="ARBA" id="ARBA00023018"/>
    </source>
</evidence>
<feature type="binding site" evidence="15">
    <location>
        <position position="616"/>
    </location>
    <ligand>
        <name>L-glutamate</name>
        <dbReference type="ChEBI" id="CHEBI:29985"/>
    </ligand>
</feature>
<dbReference type="Gene3D" id="1.10.287.70">
    <property type="match status" value="1"/>
</dbReference>
<dbReference type="EnsemblMetazoa" id="XM_030995096">
    <property type="protein sequence ID" value="XP_030850956"/>
    <property type="gene ID" value="LOC584569"/>
</dbReference>
<keyword evidence="3 18" id="KW-0812">Transmembrane</keyword>
<dbReference type="GO" id="GO:0032983">
    <property type="term" value="C:kainate selective glutamate receptor complex"/>
    <property type="evidence" value="ECO:0000318"/>
    <property type="project" value="GO_Central"/>
</dbReference>